<reference evidence="4" key="1">
    <citation type="submission" date="2021-04" db="EMBL/GenBank/DDBJ databases">
        <title>Draft genome of Fusarium avenaceum strain F156N33, isolated from an atmospheric sample in Virginia.</title>
        <authorList>
            <person name="Yang S."/>
            <person name="Vinatzer B.A."/>
            <person name="Coleman J."/>
        </authorList>
    </citation>
    <scope>NUCLEOTIDE SEQUENCE</scope>
    <source>
        <strain evidence="4">F156N33</strain>
    </source>
</reference>
<keyword evidence="5" id="KW-1185">Reference proteome</keyword>
<evidence type="ECO:0000313" key="4">
    <source>
        <dbReference type="EMBL" id="KAG5663952.1"/>
    </source>
</evidence>
<dbReference type="PANTHER" id="PTHR47785">
    <property type="entry name" value="ZN(II)2CYS6 TRANSCRIPTION FACTOR (EUROFUNG)-RELATED-RELATED"/>
    <property type="match status" value="1"/>
</dbReference>
<dbReference type="EMBL" id="JAGPUO010000003">
    <property type="protein sequence ID" value="KAG5663952.1"/>
    <property type="molecule type" value="Genomic_DNA"/>
</dbReference>
<dbReference type="CDD" id="cd12148">
    <property type="entry name" value="fungal_TF_MHR"/>
    <property type="match status" value="1"/>
</dbReference>
<dbReference type="PANTHER" id="PTHR47785:SF6">
    <property type="entry name" value="ZN(II)2CYS6 TRANSCRIPTION FACTOR (EUROFUNG)"/>
    <property type="match status" value="1"/>
</dbReference>
<dbReference type="GO" id="GO:0006351">
    <property type="term" value="P:DNA-templated transcription"/>
    <property type="evidence" value="ECO:0007669"/>
    <property type="project" value="InterPro"/>
</dbReference>
<evidence type="ECO:0000259" key="3">
    <source>
        <dbReference type="Pfam" id="PF04082"/>
    </source>
</evidence>
<name>A0A9P7HFD4_9HYPO</name>
<proteinExistence type="predicted"/>
<evidence type="ECO:0000313" key="5">
    <source>
        <dbReference type="Proteomes" id="UP000782241"/>
    </source>
</evidence>
<dbReference type="GO" id="GO:0008270">
    <property type="term" value="F:zinc ion binding"/>
    <property type="evidence" value="ECO:0007669"/>
    <property type="project" value="InterPro"/>
</dbReference>
<dbReference type="Pfam" id="PF04082">
    <property type="entry name" value="Fungal_trans"/>
    <property type="match status" value="1"/>
</dbReference>
<dbReference type="GO" id="GO:0003677">
    <property type="term" value="F:DNA binding"/>
    <property type="evidence" value="ECO:0007669"/>
    <property type="project" value="InterPro"/>
</dbReference>
<protein>
    <recommendedName>
        <fullName evidence="3">Xylanolytic transcriptional activator regulatory domain-containing protein</fullName>
    </recommendedName>
</protein>
<gene>
    <name evidence="4" type="ORF">KAF25_006537</name>
</gene>
<evidence type="ECO:0000256" key="1">
    <source>
        <dbReference type="ARBA" id="ARBA00023242"/>
    </source>
</evidence>
<keyword evidence="1" id="KW-0539">Nucleus</keyword>
<dbReference type="Proteomes" id="UP000782241">
    <property type="component" value="Unassembled WGS sequence"/>
</dbReference>
<feature type="compositionally biased region" description="Polar residues" evidence="2">
    <location>
        <begin position="159"/>
        <end position="176"/>
    </location>
</feature>
<dbReference type="InterPro" id="IPR007219">
    <property type="entry name" value="XnlR_reg_dom"/>
</dbReference>
<sequence>MEPTERSWKLNSANERLESVFQLWTLGYPRPATSHPGLDRKLIEKNAVLLQLRLVRRAATGNKDAMNKDQSVVHVRDSSSNADTENLNLQSMFQEQPGRGMIVVKDKTLVEILDRLKNVESKIDSLGLRDNATSPLLTSSRPSNVYSTNTSLLVDPETQDSLAGTSLSPTSPTPNIDTGGYRYDSSVSKMSEWPVIRQMFESLGQKPPSPLGEIPALPGGLRDSTITLPSDGVQPVGIPSNSAMQVPLHLSGSSSSTLNLSPPSIDWETMQRLTKSFFDVINILHPIMDRQWFNSNTLSSILSNGFQEGATSSLVLLVFALGEVALTTSEVPISAYKQRPSGIKGGTIDRPPGLAYFNEARKRMGFALTEISLENVQMFALASVYYSSCGQALECWRMTVYASLACQALVTSKPSELHGPRTDLIKRIFWHCSIMETCFNMEFGLPLTGLEKFEETMGLPDFSGPITDEDYICNQASHFHEHFASQIVLRRLSVNLHSVLNKVFGADRSLSFPGFGPFNGSTSPGNAAVMKQLDAQLDQWRGMLPSHLRWQDIQDVAYSDPSHVAFGDVYTGQPLQSNRIFTPDLDTQPATYPFAADMHIALLRTRYSYNKYLIYRPCVFKALHRPENLTREDAEGAAECLKASLKWPITLSPPCTNKRLVPITFFWSQNLFGILVLLHLSQQDPMLLRIRSSLCGQDFDVEAAQTVTVYLDWLRDMKKIDSTANWCWNIIRLVYRLDD</sequence>
<feature type="region of interest" description="Disordered" evidence="2">
    <location>
        <begin position="159"/>
        <end position="179"/>
    </location>
</feature>
<dbReference type="InterPro" id="IPR053181">
    <property type="entry name" value="EcdB-like_regulator"/>
</dbReference>
<evidence type="ECO:0000256" key="2">
    <source>
        <dbReference type="SAM" id="MobiDB-lite"/>
    </source>
</evidence>
<dbReference type="AlphaFoldDB" id="A0A9P7HFD4"/>
<feature type="domain" description="Xylanolytic transcriptional activator regulatory" evidence="3">
    <location>
        <begin position="275"/>
        <end position="541"/>
    </location>
</feature>
<comment type="caution">
    <text evidence="4">The sequence shown here is derived from an EMBL/GenBank/DDBJ whole genome shotgun (WGS) entry which is preliminary data.</text>
</comment>
<organism evidence="4 5">
    <name type="scientific">Fusarium avenaceum</name>
    <dbReference type="NCBI Taxonomy" id="40199"/>
    <lineage>
        <taxon>Eukaryota</taxon>
        <taxon>Fungi</taxon>
        <taxon>Dikarya</taxon>
        <taxon>Ascomycota</taxon>
        <taxon>Pezizomycotina</taxon>
        <taxon>Sordariomycetes</taxon>
        <taxon>Hypocreomycetidae</taxon>
        <taxon>Hypocreales</taxon>
        <taxon>Nectriaceae</taxon>
        <taxon>Fusarium</taxon>
        <taxon>Fusarium tricinctum species complex</taxon>
    </lineage>
</organism>
<accession>A0A9P7HFD4</accession>